<dbReference type="HOGENOM" id="CLU_2299672_0_0_11"/>
<organism evidence="1 2">
    <name type="scientific">Actinoplanes missouriensis (strain ATCC 14538 / DSM 43046 / CBS 188.64 / JCM 3121 / NBRC 102363 / NCIMB 12654 / NRRL B-3342 / UNCC 431)</name>
    <dbReference type="NCBI Taxonomy" id="512565"/>
    <lineage>
        <taxon>Bacteria</taxon>
        <taxon>Bacillati</taxon>
        <taxon>Actinomycetota</taxon>
        <taxon>Actinomycetes</taxon>
        <taxon>Micromonosporales</taxon>
        <taxon>Micromonosporaceae</taxon>
        <taxon>Actinoplanes</taxon>
    </lineage>
</organism>
<dbReference type="KEGG" id="ams:AMIS_19740"/>
<reference evidence="1 2" key="1">
    <citation type="submission" date="2012-02" db="EMBL/GenBank/DDBJ databases">
        <title>Complete genome sequence of Actinoplanes missouriensis 431 (= NBRC 102363).</title>
        <authorList>
            <person name="Ohnishi Y."/>
            <person name="Ishikawa J."/>
            <person name="Sekine M."/>
            <person name="Hosoyama A."/>
            <person name="Harada T."/>
            <person name="Narita H."/>
            <person name="Hata T."/>
            <person name="Konno Y."/>
            <person name="Tutikane K."/>
            <person name="Fujita N."/>
            <person name="Horinouchi S."/>
            <person name="Hayakawa M."/>
        </authorList>
    </citation>
    <scope>NUCLEOTIDE SEQUENCE [LARGE SCALE GENOMIC DNA]</scope>
    <source>
        <strain evidence="2">ATCC 14538 / DSM 43046 / CBS 188.64 / JCM 3121 / NBRC 102363 / NCIMB 12654 / NRRL B-3342 / UNCC 431</strain>
    </source>
</reference>
<dbReference type="AlphaFoldDB" id="I0H2F7"/>
<protein>
    <submittedName>
        <fullName evidence="1">Uncharacterized protein</fullName>
    </submittedName>
</protein>
<name>I0H2F7_ACTM4</name>
<dbReference type="STRING" id="512565.AMIS_19740"/>
<accession>I0H2F7</accession>
<dbReference type="Proteomes" id="UP000007882">
    <property type="component" value="Chromosome"/>
</dbReference>
<sequence length="100" mass="10730">MNTTARRAAHRLARTTAPIVLRTWHGVELTEGLYGGLRGWLIGTCPDNPRLLRLKRTGADVILCCIPPSRLTGSRTLHGGKPCPGNDCTEGAAIDLEVTA</sequence>
<proteinExistence type="predicted"/>
<evidence type="ECO:0000313" key="2">
    <source>
        <dbReference type="Proteomes" id="UP000007882"/>
    </source>
</evidence>
<dbReference type="PATRIC" id="fig|512565.3.peg.1981"/>
<keyword evidence="2" id="KW-1185">Reference proteome</keyword>
<gene>
    <name evidence="1" type="ordered locus">AMIS_19740</name>
</gene>
<dbReference type="EMBL" id="AP012319">
    <property type="protein sequence ID" value="BAL87194.1"/>
    <property type="molecule type" value="Genomic_DNA"/>
</dbReference>
<evidence type="ECO:0000313" key="1">
    <source>
        <dbReference type="EMBL" id="BAL87194.1"/>
    </source>
</evidence>
<dbReference type="RefSeq" id="WP_014442089.1">
    <property type="nucleotide sequence ID" value="NC_017093.1"/>
</dbReference>